<accession>D4F6X7</accession>
<comment type="caution">
    <text evidence="1">The sequence shown here is derived from an EMBL/GenBank/DDBJ whole genome shotgun (WGS) entry which is preliminary data.</text>
</comment>
<dbReference type="Proteomes" id="UP000003692">
    <property type="component" value="Unassembled WGS sequence"/>
</dbReference>
<evidence type="ECO:0000313" key="2">
    <source>
        <dbReference type="Proteomes" id="UP000003692"/>
    </source>
</evidence>
<protein>
    <submittedName>
        <fullName evidence="1">Uncharacterized protein</fullName>
    </submittedName>
</protein>
<dbReference type="AlphaFoldDB" id="D4F6X7"/>
<name>D4F6X7_EDWTA</name>
<evidence type="ECO:0000313" key="1">
    <source>
        <dbReference type="EMBL" id="EFE22487.1"/>
    </source>
</evidence>
<organism evidence="1 2">
    <name type="scientific">Edwardsiella tarda ATCC 23685</name>
    <dbReference type="NCBI Taxonomy" id="500638"/>
    <lineage>
        <taxon>Bacteria</taxon>
        <taxon>Pseudomonadati</taxon>
        <taxon>Pseudomonadota</taxon>
        <taxon>Gammaproteobacteria</taxon>
        <taxon>Enterobacterales</taxon>
        <taxon>Hafniaceae</taxon>
        <taxon>Edwardsiella</taxon>
    </lineage>
</organism>
<dbReference type="HOGENOM" id="CLU_3269251_0_0_6"/>
<reference evidence="1 2" key="1">
    <citation type="submission" date="2010-02" db="EMBL/GenBank/DDBJ databases">
        <authorList>
            <person name="Weinstock G."/>
            <person name="Sodergren E."/>
            <person name="Clifton S."/>
            <person name="Fulton L."/>
            <person name="Fulton B."/>
            <person name="Courtney L."/>
            <person name="Fronick C."/>
            <person name="Harrison M."/>
            <person name="Strong C."/>
            <person name="Farmer C."/>
            <person name="Delahaunty K."/>
            <person name="Markovic C."/>
            <person name="Hall O."/>
            <person name="Minx P."/>
            <person name="Tomlinson C."/>
            <person name="Mitreva M."/>
            <person name="Nelson J."/>
            <person name="Hou S."/>
            <person name="Wollam A."/>
            <person name="Pepin K.H."/>
            <person name="Johnson M."/>
            <person name="Bhonagiri V."/>
            <person name="Zhang X."/>
            <person name="Suruliraj S."/>
            <person name="Warren W."/>
            <person name="Chinwalla A."/>
            <person name="Mardis E.R."/>
            <person name="Wilson R.K."/>
        </authorList>
    </citation>
    <scope>NUCLEOTIDE SEQUENCE [LARGE SCALE GENOMIC DNA]</scope>
    <source>
        <strain evidence="1 2">ATCC 23685</strain>
    </source>
</reference>
<proteinExistence type="predicted"/>
<dbReference type="EMBL" id="ADGK01000215">
    <property type="protein sequence ID" value="EFE22487.1"/>
    <property type="molecule type" value="Genomic_DNA"/>
</dbReference>
<gene>
    <name evidence="1" type="ORF">EDWATA_02511</name>
</gene>
<sequence length="41" mass="5097">MRIAEYLQKQALYYWHVLAKRWREKGSFLVSFTRFAFGVLW</sequence>